<dbReference type="EMBL" id="CP002826">
    <property type="protein sequence ID" value="AEI06037.1"/>
    <property type="molecule type" value="Genomic_DNA"/>
</dbReference>
<keyword evidence="2" id="KW-0812">Transmembrane</keyword>
<name>F8BWH0_AFIC5</name>
<dbReference type="Proteomes" id="UP000007730">
    <property type="component" value="Chromosome"/>
</dbReference>
<proteinExistence type="predicted"/>
<dbReference type="HOGENOM" id="CLU_2466008_0_0_5"/>
<protein>
    <submittedName>
        <fullName evidence="3">Uncharacterized protein</fullName>
    </submittedName>
</protein>
<evidence type="ECO:0000313" key="3">
    <source>
        <dbReference type="EMBL" id="AEI06037.1"/>
    </source>
</evidence>
<reference evidence="3 4" key="1">
    <citation type="journal article" date="2011" name="J. Bacteriol.">
        <title>Complete genome sequences of the chemolithoautotrophic Oligotropha carboxidovorans strains OM4 and OM5.</title>
        <authorList>
            <person name="Volland S."/>
            <person name="Rachinger M."/>
            <person name="Strittmatter A."/>
            <person name="Daniel R."/>
            <person name="Gottschalk G."/>
            <person name="Meyer O."/>
        </authorList>
    </citation>
    <scope>NUCLEOTIDE SEQUENCE [LARGE SCALE GENOMIC DNA]</scope>
    <source>
        <strain evidence="4">ATCC 49405 / DSM 1227 / KCTC 32145 / OM5</strain>
    </source>
</reference>
<evidence type="ECO:0000256" key="2">
    <source>
        <dbReference type="SAM" id="Phobius"/>
    </source>
</evidence>
<keyword evidence="2" id="KW-0472">Membrane</keyword>
<dbReference type="AlphaFoldDB" id="F8BWH0"/>
<keyword evidence="2" id="KW-1133">Transmembrane helix</keyword>
<feature type="region of interest" description="Disordered" evidence="1">
    <location>
        <begin position="39"/>
        <end position="67"/>
    </location>
</feature>
<accession>F8BWH0</accession>
<evidence type="ECO:0000256" key="1">
    <source>
        <dbReference type="SAM" id="MobiDB-lite"/>
    </source>
</evidence>
<gene>
    <name evidence="3" type="ordered locus">OCA5_c13210</name>
</gene>
<evidence type="ECO:0000313" key="4">
    <source>
        <dbReference type="Proteomes" id="UP000007730"/>
    </source>
</evidence>
<feature type="transmembrane region" description="Helical" evidence="2">
    <location>
        <begin position="12"/>
        <end position="32"/>
    </location>
</feature>
<organism evidence="3 4">
    <name type="scientific">Afipia carboxidovorans (strain ATCC 49405 / DSM 1227 / KCTC 32145 / OM5)</name>
    <name type="common">Oligotropha carboxidovorans</name>
    <dbReference type="NCBI Taxonomy" id="504832"/>
    <lineage>
        <taxon>Bacteria</taxon>
        <taxon>Pseudomonadati</taxon>
        <taxon>Pseudomonadota</taxon>
        <taxon>Alphaproteobacteria</taxon>
        <taxon>Hyphomicrobiales</taxon>
        <taxon>Nitrobacteraceae</taxon>
        <taxon>Afipia</taxon>
    </lineage>
</organism>
<keyword evidence="4" id="KW-1185">Reference proteome</keyword>
<sequence>MDSRESSFSGSLYLMSTLSAVKPGLFAALVAGRNATSHPIKSHPGILSRNRGKSPWPGVQNRSTLSVPDGIQGLTGSFLSHRGYRGPL</sequence>
<dbReference type="KEGG" id="ocg:OCA5_c13210"/>